<keyword evidence="1" id="KW-0472">Membrane</keyword>
<dbReference type="Proteomes" id="UP000233469">
    <property type="component" value="Unassembled WGS sequence"/>
</dbReference>
<protein>
    <recommendedName>
        <fullName evidence="4">Cytochrome P450</fullName>
    </recommendedName>
</protein>
<dbReference type="VEuPathDB" id="FungiDB:RhiirA1_447666"/>
<reference evidence="2 3" key="1">
    <citation type="submission" date="2016-04" db="EMBL/GenBank/DDBJ databases">
        <title>Genome analyses suggest a sexual origin of heterokaryosis in a supposedly ancient asexual fungus.</title>
        <authorList>
            <person name="Ropars J."/>
            <person name="Sedzielewska K."/>
            <person name="Noel J."/>
            <person name="Charron P."/>
            <person name="Farinelli L."/>
            <person name="Marton T."/>
            <person name="Kruger M."/>
            <person name="Pelin A."/>
            <person name="Brachmann A."/>
            <person name="Corradi N."/>
        </authorList>
    </citation>
    <scope>NUCLEOTIDE SEQUENCE [LARGE SCALE GENOMIC DNA]</scope>
    <source>
        <strain evidence="2 3">C2</strain>
    </source>
</reference>
<name>A0A2N1NT58_9GLOM</name>
<dbReference type="VEuPathDB" id="FungiDB:FUN_022207"/>
<keyword evidence="1" id="KW-1133">Transmembrane helix</keyword>
<sequence>MADKDGGLTDWNTNCRRLFALGIIVLVIYCIWPIYITPLRKIPGPSSENPFYGNLGTFLLEESPDLKWIQKYGNIIKYHGLFKPSLSQIQNQEITLNHVYEYIKPPKCWLMHGKEI</sequence>
<proteinExistence type="predicted"/>
<evidence type="ECO:0000256" key="1">
    <source>
        <dbReference type="SAM" id="Phobius"/>
    </source>
</evidence>
<evidence type="ECO:0008006" key="4">
    <source>
        <dbReference type="Google" id="ProtNLM"/>
    </source>
</evidence>
<organism evidence="2 3">
    <name type="scientific">Rhizophagus irregularis</name>
    <dbReference type="NCBI Taxonomy" id="588596"/>
    <lineage>
        <taxon>Eukaryota</taxon>
        <taxon>Fungi</taxon>
        <taxon>Fungi incertae sedis</taxon>
        <taxon>Mucoromycota</taxon>
        <taxon>Glomeromycotina</taxon>
        <taxon>Glomeromycetes</taxon>
        <taxon>Glomerales</taxon>
        <taxon>Glomeraceae</taxon>
        <taxon>Rhizophagus</taxon>
    </lineage>
</organism>
<feature type="transmembrane region" description="Helical" evidence="1">
    <location>
        <begin position="18"/>
        <end position="36"/>
    </location>
</feature>
<dbReference type="AlphaFoldDB" id="A0A2N1NT58"/>
<evidence type="ECO:0000313" key="3">
    <source>
        <dbReference type="Proteomes" id="UP000233469"/>
    </source>
</evidence>
<dbReference type="EMBL" id="LLXL01000149">
    <property type="protein sequence ID" value="PKK77065.1"/>
    <property type="molecule type" value="Genomic_DNA"/>
</dbReference>
<gene>
    <name evidence="2" type="ORF">RhiirC2_771772</name>
</gene>
<reference evidence="2 3" key="2">
    <citation type="submission" date="2017-10" db="EMBL/GenBank/DDBJ databases">
        <title>Extensive intraspecific genome diversity in a model arbuscular mycorrhizal fungus.</title>
        <authorList>
            <person name="Chen E.C.H."/>
            <person name="Morin E."/>
            <person name="Baudet D."/>
            <person name="Noel J."/>
            <person name="Ndikumana S."/>
            <person name="Charron P."/>
            <person name="St-Onge C."/>
            <person name="Giorgi J."/>
            <person name="Grigoriev I.V."/>
            <person name="Roux C."/>
            <person name="Martin F.M."/>
            <person name="Corradi N."/>
        </authorList>
    </citation>
    <scope>NUCLEOTIDE SEQUENCE [LARGE SCALE GENOMIC DNA]</scope>
    <source>
        <strain evidence="2 3">C2</strain>
    </source>
</reference>
<accession>A0A2N1NT58</accession>
<keyword evidence="1" id="KW-0812">Transmembrane</keyword>
<comment type="caution">
    <text evidence="2">The sequence shown here is derived from an EMBL/GenBank/DDBJ whole genome shotgun (WGS) entry which is preliminary data.</text>
</comment>
<evidence type="ECO:0000313" key="2">
    <source>
        <dbReference type="EMBL" id="PKK77065.1"/>
    </source>
</evidence>